<evidence type="ECO:0000313" key="2">
    <source>
        <dbReference type="Proteomes" id="UP000326903"/>
    </source>
</evidence>
<keyword evidence="2" id="KW-1185">Reference proteome</keyword>
<reference evidence="1 2" key="1">
    <citation type="submission" date="2019-09" db="EMBL/GenBank/DDBJ databases">
        <title>Draft genome sequence of Ginsengibacter sp. BR5-29.</title>
        <authorList>
            <person name="Im W.-T."/>
        </authorList>
    </citation>
    <scope>NUCLEOTIDE SEQUENCE [LARGE SCALE GENOMIC DNA]</scope>
    <source>
        <strain evidence="1 2">BR5-29</strain>
    </source>
</reference>
<dbReference type="GO" id="GO:0015035">
    <property type="term" value="F:protein-disulfide reductase activity"/>
    <property type="evidence" value="ECO:0007669"/>
    <property type="project" value="InterPro"/>
</dbReference>
<dbReference type="InterPro" id="IPR052927">
    <property type="entry name" value="DCC_oxidoreductase"/>
</dbReference>
<organism evidence="1 2">
    <name type="scientific">Ginsengibacter hankyongi</name>
    <dbReference type="NCBI Taxonomy" id="2607284"/>
    <lineage>
        <taxon>Bacteria</taxon>
        <taxon>Pseudomonadati</taxon>
        <taxon>Bacteroidota</taxon>
        <taxon>Chitinophagia</taxon>
        <taxon>Chitinophagales</taxon>
        <taxon>Chitinophagaceae</taxon>
        <taxon>Ginsengibacter</taxon>
    </lineage>
</organism>
<dbReference type="RefSeq" id="WP_150413830.1">
    <property type="nucleotide sequence ID" value="NZ_VYQF01000001.1"/>
</dbReference>
<dbReference type="PANTHER" id="PTHR33639:SF2">
    <property type="entry name" value="DUF393 DOMAIN-CONTAINING PROTEIN"/>
    <property type="match status" value="1"/>
</dbReference>
<sequence length="133" mass="15421">MYQHSIILFDGVCNLCNGAVKFVIKRDNKNQFLFASLQSGEGKQILEEHNIPENIMKSFFLVENGKVYDRSTAALRVVKRLTGLWPLLYGFIIVPAFIRDGVYNWIAKNRYQWFGKKDECMIPTPELKAKFLN</sequence>
<dbReference type="EMBL" id="VYQF01000001">
    <property type="protein sequence ID" value="KAA9041710.1"/>
    <property type="molecule type" value="Genomic_DNA"/>
</dbReference>
<dbReference type="Proteomes" id="UP000326903">
    <property type="component" value="Unassembled WGS sequence"/>
</dbReference>
<dbReference type="Pfam" id="PF04134">
    <property type="entry name" value="DCC1-like"/>
    <property type="match status" value="1"/>
</dbReference>
<dbReference type="PANTHER" id="PTHR33639">
    <property type="entry name" value="THIOL-DISULFIDE OXIDOREDUCTASE DCC"/>
    <property type="match status" value="1"/>
</dbReference>
<dbReference type="AlphaFoldDB" id="A0A5J5IL30"/>
<name>A0A5J5IL30_9BACT</name>
<protein>
    <submittedName>
        <fullName evidence="1">Thiol-disulfide oxidoreductase DCC family protein</fullName>
    </submittedName>
</protein>
<accession>A0A5J5IL30</accession>
<gene>
    <name evidence="1" type="ORF">FW778_06740</name>
</gene>
<proteinExistence type="predicted"/>
<comment type="caution">
    <text evidence="1">The sequence shown here is derived from an EMBL/GenBank/DDBJ whole genome shotgun (WGS) entry which is preliminary data.</text>
</comment>
<dbReference type="InterPro" id="IPR007263">
    <property type="entry name" value="DCC1-like"/>
</dbReference>
<evidence type="ECO:0000313" key="1">
    <source>
        <dbReference type="EMBL" id="KAA9041710.1"/>
    </source>
</evidence>